<proteinExistence type="predicted"/>
<sequence>MVFYMTQWSSDLWTGYISNGVLFVGILIFVNHVNKAMGGKASLTSLFTMGLLAAAIAIIIVASATIIFHLATEPPAGTTGNLPSDGGRMSEYSTYKREGFWIFLLGNIFVTNAVLGGLAAVIGAVTVKRNQKTTDAR</sequence>
<evidence type="ECO:0000313" key="3">
    <source>
        <dbReference type="Proteomes" id="UP000278351"/>
    </source>
</evidence>
<feature type="transmembrane region" description="Helical" evidence="1">
    <location>
        <begin position="46"/>
        <end position="71"/>
    </location>
</feature>
<organism evidence="2 3">
    <name type="scientific">Chitinophaga lutea</name>
    <dbReference type="NCBI Taxonomy" id="2488634"/>
    <lineage>
        <taxon>Bacteria</taxon>
        <taxon>Pseudomonadati</taxon>
        <taxon>Bacteroidota</taxon>
        <taxon>Chitinophagia</taxon>
        <taxon>Chitinophagales</taxon>
        <taxon>Chitinophagaceae</taxon>
        <taxon>Chitinophaga</taxon>
    </lineage>
</organism>
<accession>A0A3N4QP84</accession>
<evidence type="ECO:0008006" key="4">
    <source>
        <dbReference type="Google" id="ProtNLM"/>
    </source>
</evidence>
<name>A0A3N4QP84_9BACT</name>
<evidence type="ECO:0000256" key="1">
    <source>
        <dbReference type="SAM" id="Phobius"/>
    </source>
</evidence>
<dbReference type="EMBL" id="RPDH01000001">
    <property type="protein sequence ID" value="RPE13474.1"/>
    <property type="molecule type" value="Genomic_DNA"/>
</dbReference>
<dbReference type="Proteomes" id="UP000278351">
    <property type="component" value="Unassembled WGS sequence"/>
</dbReference>
<keyword evidence="1" id="KW-0812">Transmembrane</keyword>
<reference evidence="2 3" key="1">
    <citation type="submission" date="2018-11" db="EMBL/GenBank/DDBJ databases">
        <title>Chitinophaga lutea sp.nov., isolate from arsenic contaminated soil.</title>
        <authorList>
            <person name="Zong Y."/>
        </authorList>
    </citation>
    <scope>NUCLEOTIDE SEQUENCE [LARGE SCALE GENOMIC DNA]</scope>
    <source>
        <strain evidence="2 3">ZY74</strain>
    </source>
</reference>
<keyword evidence="1" id="KW-0472">Membrane</keyword>
<feature type="transmembrane region" description="Helical" evidence="1">
    <location>
        <begin position="12"/>
        <end position="34"/>
    </location>
</feature>
<evidence type="ECO:0000313" key="2">
    <source>
        <dbReference type="EMBL" id="RPE13474.1"/>
    </source>
</evidence>
<protein>
    <recommendedName>
        <fullName evidence="4">DUF4199 domain-containing protein</fullName>
    </recommendedName>
</protein>
<feature type="transmembrane region" description="Helical" evidence="1">
    <location>
        <begin position="100"/>
        <end position="127"/>
    </location>
</feature>
<dbReference type="AlphaFoldDB" id="A0A3N4QP84"/>
<keyword evidence="3" id="KW-1185">Reference proteome</keyword>
<gene>
    <name evidence="2" type="ORF">EGT74_08135</name>
</gene>
<keyword evidence="1" id="KW-1133">Transmembrane helix</keyword>
<comment type="caution">
    <text evidence="2">The sequence shown here is derived from an EMBL/GenBank/DDBJ whole genome shotgun (WGS) entry which is preliminary data.</text>
</comment>